<organism evidence="2">
    <name type="scientific">Myoviridae sp. ctqfO1</name>
    <dbReference type="NCBI Taxonomy" id="2827710"/>
    <lineage>
        <taxon>Viruses</taxon>
        <taxon>Duplodnaviria</taxon>
        <taxon>Heunggongvirae</taxon>
        <taxon>Uroviricota</taxon>
        <taxon>Caudoviricetes</taxon>
    </lineage>
</organism>
<feature type="domain" description="Calcineurin-like phosphoesterase" evidence="1">
    <location>
        <begin position="31"/>
        <end position="127"/>
    </location>
</feature>
<evidence type="ECO:0000259" key="1">
    <source>
        <dbReference type="Pfam" id="PF00149"/>
    </source>
</evidence>
<dbReference type="SUPFAM" id="SSF56300">
    <property type="entry name" value="Metallo-dependent phosphatases"/>
    <property type="match status" value="1"/>
</dbReference>
<dbReference type="Gene3D" id="3.60.21.10">
    <property type="match status" value="1"/>
</dbReference>
<dbReference type="InterPro" id="IPR029052">
    <property type="entry name" value="Metallo-depent_PP-like"/>
</dbReference>
<accession>A0A8S5T3N9</accession>
<dbReference type="GO" id="GO:0016787">
    <property type="term" value="F:hydrolase activity"/>
    <property type="evidence" value="ECO:0007669"/>
    <property type="project" value="InterPro"/>
</dbReference>
<dbReference type="Pfam" id="PF00149">
    <property type="entry name" value="Metallophos"/>
    <property type="match status" value="1"/>
</dbReference>
<name>A0A8S5T3N9_9CAUD</name>
<dbReference type="InterPro" id="IPR004843">
    <property type="entry name" value="Calcineurin-like_PHP"/>
</dbReference>
<reference evidence="2" key="1">
    <citation type="journal article" date="2021" name="Proc. Natl. Acad. Sci. U.S.A.">
        <title>A Catalog of Tens of Thousands of Viruses from Human Metagenomes Reveals Hidden Associations with Chronic Diseases.</title>
        <authorList>
            <person name="Tisza M.J."/>
            <person name="Buck C.B."/>
        </authorList>
    </citation>
    <scope>NUCLEOTIDE SEQUENCE</scope>
    <source>
        <strain evidence="2">CtqfO1</strain>
    </source>
</reference>
<evidence type="ECO:0000313" key="2">
    <source>
        <dbReference type="EMBL" id="DAF57394.1"/>
    </source>
</evidence>
<dbReference type="EMBL" id="BK032734">
    <property type="protein sequence ID" value="DAF57394.1"/>
    <property type="molecule type" value="Genomic_DNA"/>
</dbReference>
<protein>
    <submittedName>
        <fullName evidence="2">Putative phosphohydrolase</fullName>
    </submittedName>
</protein>
<proteinExistence type="predicted"/>
<sequence>MFEHERLLSSKLEENVFSFRAKKDKIFLVTLSDLHVGAGDRNYIKEIIKFILSVPNMYVVLGGDMVNNTTKTSKGTTLEEYASGQEQINLLVEYLKPLADDNRIIAVVGGGNHERRSYNDCFISLPQMIATLLGIPDLYVGEFGIGYINVNKNCYMYGVVHQHRKTRNYYEHMNMDILIMEHTHELDIRQKLVMEHNKYAKKTYLKLIYEVDNGSALALPSYAKFAGYRPLPVGCYIAELSGNSRNITMWKDVDLYNAIKQGYRTN</sequence>